<evidence type="ECO:0000256" key="3">
    <source>
        <dbReference type="ARBA" id="ARBA00023163"/>
    </source>
</evidence>
<evidence type="ECO:0000313" key="5">
    <source>
        <dbReference type="EMBL" id="MDR6235076.1"/>
    </source>
</evidence>
<dbReference type="RefSeq" id="WP_140218669.1">
    <property type="nucleotide sequence ID" value="NZ_CP021645.1"/>
</dbReference>
<feature type="domain" description="HTH lacI-type" evidence="4">
    <location>
        <begin position="4"/>
        <end position="57"/>
    </location>
</feature>
<dbReference type="CDD" id="cd01392">
    <property type="entry name" value="HTH_LacI"/>
    <property type="match status" value="1"/>
</dbReference>
<dbReference type="GO" id="GO:0000976">
    <property type="term" value="F:transcription cis-regulatory region binding"/>
    <property type="evidence" value="ECO:0007669"/>
    <property type="project" value="TreeGrafter"/>
</dbReference>
<protein>
    <submittedName>
        <fullName evidence="5">LacI family transcriptional regulator</fullName>
    </submittedName>
</protein>
<dbReference type="InterPro" id="IPR028082">
    <property type="entry name" value="Peripla_BP_I"/>
</dbReference>
<keyword evidence="3" id="KW-0804">Transcription</keyword>
<evidence type="ECO:0000313" key="6">
    <source>
        <dbReference type="Proteomes" id="UP001268036"/>
    </source>
</evidence>
<dbReference type="PANTHER" id="PTHR30146">
    <property type="entry name" value="LACI-RELATED TRANSCRIPTIONAL REPRESSOR"/>
    <property type="match status" value="1"/>
</dbReference>
<dbReference type="Gene3D" id="1.10.260.40">
    <property type="entry name" value="lambda repressor-like DNA-binding domains"/>
    <property type="match status" value="1"/>
</dbReference>
<accession>A0AAJ2EY22</accession>
<evidence type="ECO:0000259" key="4">
    <source>
        <dbReference type="PROSITE" id="PS50932"/>
    </source>
</evidence>
<dbReference type="PROSITE" id="PS50932">
    <property type="entry name" value="HTH_LACI_2"/>
    <property type="match status" value="1"/>
</dbReference>
<dbReference type="Pfam" id="PF00356">
    <property type="entry name" value="LacI"/>
    <property type="match status" value="1"/>
</dbReference>
<dbReference type="SMART" id="SM00354">
    <property type="entry name" value="HTH_LACI"/>
    <property type="match status" value="1"/>
</dbReference>
<dbReference type="SUPFAM" id="SSF47413">
    <property type="entry name" value="lambda repressor-like DNA-binding domains"/>
    <property type="match status" value="1"/>
</dbReference>
<organism evidence="5 6">
    <name type="scientific">Pseudomonas oryzihabitans</name>
    <dbReference type="NCBI Taxonomy" id="47885"/>
    <lineage>
        <taxon>Bacteria</taxon>
        <taxon>Pseudomonadati</taxon>
        <taxon>Pseudomonadota</taxon>
        <taxon>Gammaproteobacteria</taxon>
        <taxon>Pseudomonadales</taxon>
        <taxon>Pseudomonadaceae</taxon>
        <taxon>Pseudomonas</taxon>
    </lineage>
</organism>
<proteinExistence type="predicted"/>
<reference evidence="5" key="1">
    <citation type="submission" date="2023-08" db="EMBL/GenBank/DDBJ databases">
        <title>Functional and genomic diversity of the sorghum phyllosphere microbiome.</title>
        <authorList>
            <person name="Shade A."/>
        </authorList>
    </citation>
    <scope>NUCLEOTIDE SEQUENCE</scope>
    <source>
        <strain evidence="5">SORGH_AS_0201</strain>
    </source>
</reference>
<dbReference type="CDD" id="cd20010">
    <property type="entry name" value="PBP1_AglR-like"/>
    <property type="match status" value="1"/>
</dbReference>
<dbReference type="PANTHER" id="PTHR30146:SF155">
    <property type="entry name" value="ALANINE RACEMASE"/>
    <property type="match status" value="1"/>
</dbReference>
<dbReference type="AlphaFoldDB" id="A0AAJ2EY22"/>
<dbReference type="Gene3D" id="3.40.50.2300">
    <property type="match status" value="2"/>
</dbReference>
<dbReference type="EMBL" id="JAVJAF010000001">
    <property type="protein sequence ID" value="MDR6235076.1"/>
    <property type="molecule type" value="Genomic_DNA"/>
</dbReference>
<dbReference type="Pfam" id="PF00532">
    <property type="entry name" value="Peripla_BP_1"/>
    <property type="match status" value="1"/>
</dbReference>
<gene>
    <name evidence="5" type="ORF">QE440_002817</name>
</gene>
<sequence>MINSLKDLAAHLGLSPTTVSRALNGYPEVGAKTRQRVLEAAQRLNYQPNPTALRLATGRADALGILLSIHDNMLENPIVTDLLTGISETAAECGLAIHLLPTLKGQERAVCERVIGSGAVDALVLLSPVFDDPETADLAEIAFPVVAHGLPVFGQNVASLSVDSVGAFAKGTAHLTAFGHRRIALLNGEEHLAYGRDRRAGYLAELAAAGLSADPALMAAGQQTYARGYEAARGMLALVEPPTAFLCSSVLQAIGAAQAIAEAGLSIPGDVSLIAHDDVVAALPTEIAAPGLTVLRSSIRLAGRRIAHMAIERARGVPAAELVEVWDVPLIPGTSTGPVRSSC</sequence>
<comment type="caution">
    <text evidence="5">The sequence shown here is derived from an EMBL/GenBank/DDBJ whole genome shotgun (WGS) entry which is preliminary data.</text>
</comment>
<evidence type="ECO:0000256" key="1">
    <source>
        <dbReference type="ARBA" id="ARBA00023015"/>
    </source>
</evidence>
<evidence type="ECO:0000256" key="2">
    <source>
        <dbReference type="ARBA" id="ARBA00023125"/>
    </source>
</evidence>
<dbReference type="SUPFAM" id="SSF53822">
    <property type="entry name" value="Periplasmic binding protein-like I"/>
    <property type="match status" value="1"/>
</dbReference>
<keyword evidence="2" id="KW-0238">DNA-binding</keyword>
<dbReference type="InterPro" id="IPR000843">
    <property type="entry name" value="HTH_LacI"/>
</dbReference>
<dbReference type="InterPro" id="IPR001761">
    <property type="entry name" value="Peripla_BP/Lac1_sug-bd_dom"/>
</dbReference>
<dbReference type="InterPro" id="IPR010982">
    <property type="entry name" value="Lambda_DNA-bd_dom_sf"/>
</dbReference>
<dbReference type="GO" id="GO:0003700">
    <property type="term" value="F:DNA-binding transcription factor activity"/>
    <property type="evidence" value="ECO:0007669"/>
    <property type="project" value="TreeGrafter"/>
</dbReference>
<name>A0AAJ2EY22_9PSED</name>
<keyword evidence="1" id="KW-0805">Transcription regulation</keyword>
<dbReference type="Proteomes" id="UP001268036">
    <property type="component" value="Unassembled WGS sequence"/>
</dbReference>